<evidence type="ECO:0000313" key="1">
    <source>
        <dbReference type="EMBL" id="KAF0322913.1"/>
    </source>
</evidence>
<organism evidence="1 2">
    <name type="scientific">Colletotrichum asianum</name>
    <dbReference type="NCBI Taxonomy" id="702518"/>
    <lineage>
        <taxon>Eukaryota</taxon>
        <taxon>Fungi</taxon>
        <taxon>Dikarya</taxon>
        <taxon>Ascomycota</taxon>
        <taxon>Pezizomycotina</taxon>
        <taxon>Sordariomycetes</taxon>
        <taxon>Hypocreomycetidae</taxon>
        <taxon>Glomerellales</taxon>
        <taxon>Glomerellaceae</taxon>
        <taxon>Colletotrichum</taxon>
        <taxon>Colletotrichum gloeosporioides species complex</taxon>
    </lineage>
</organism>
<evidence type="ECO:0000313" key="2">
    <source>
        <dbReference type="Proteomes" id="UP000434172"/>
    </source>
</evidence>
<gene>
    <name evidence="1" type="ORF">GQ607_009914</name>
</gene>
<sequence length="46" mass="5211">MAALEKLFLSGRMFSRPPEPVERTGVQRWAEFGCHVDLGSTILFTE</sequence>
<keyword evidence="2" id="KW-1185">Reference proteome</keyword>
<dbReference type="EMBL" id="WOWK01000057">
    <property type="protein sequence ID" value="KAF0322913.1"/>
    <property type="molecule type" value="Genomic_DNA"/>
</dbReference>
<name>A0A8H3ZKQ9_9PEZI</name>
<dbReference type="Proteomes" id="UP000434172">
    <property type="component" value="Unassembled WGS sequence"/>
</dbReference>
<proteinExistence type="predicted"/>
<accession>A0A8H3ZKQ9</accession>
<protein>
    <submittedName>
        <fullName evidence="1">Uncharacterized protein</fullName>
    </submittedName>
</protein>
<reference evidence="1 2" key="1">
    <citation type="submission" date="2019-12" db="EMBL/GenBank/DDBJ databases">
        <title>A genome sequence resource for the geographically widespread anthracnose pathogen Colletotrichum asianum.</title>
        <authorList>
            <person name="Meng Y."/>
        </authorList>
    </citation>
    <scope>NUCLEOTIDE SEQUENCE [LARGE SCALE GENOMIC DNA]</scope>
    <source>
        <strain evidence="1 2">ICMP 18580</strain>
    </source>
</reference>
<dbReference type="AlphaFoldDB" id="A0A8H3ZKQ9"/>
<comment type="caution">
    <text evidence="1">The sequence shown here is derived from an EMBL/GenBank/DDBJ whole genome shotgun (WGS) entry which is preliminary data.</text>
</comment>